<evidence type="ECO:0000259" key="2">
    <source>
        <dbReference type="Pfam" id="PF13456"/>
    </source>
</evidence>
<evidence type="ECO:0000313" key="4">
    <source>
        <dbReference type="Proteomes" id="UP000541444"/>
    </source>
</evidence>
<comment type="caution">
    <text evidence="3">The sequence shown here is derived from an EMBL/GenBank/DDBJ whole genome shotgun (WGS) entry which is preliminary data.</text>
</comment>
<dbReference type="Gene3D" id="3.20.20.80">
    <property type="entry name" value="Glycosidases"/>
    <property type="match status" value="2"/>
</dbReference>
<dbReference type="InterPro" id="IPR024733">
    <property type="entry name" value="NAGLU_tim-barrel"/>
</dbReference>
<dbReference type="SUPFAM" id="SSF53098">
    <property type="entry name" value="Ribonuclease H-like"/>
    <property type="match status" value="1"/>
</dbReference>
<proteinExistence type="predicted"/>
<dbReference type="GO" id="GO:0004523">
    <property type="term" value="F:RNA-DNA hybrid ribonuclease activity"/>
    <property type="evidence" value="ECO:0007669"/>
    <property type="project" value="InterPro"/>
</dbReference>
<evidence type="ECO:0000259" key="1">
    <source>
        <dbReference type="Pfam" id="PF05089"/>
    </source>
</evidence>
<protein>
    <recommendedName>
        <fullName evidence="5">RNase H type-1 domain-containing protein</fullName>
    </recommendedName>
</protein>
<dbReference type="InterPro" id="IPR044730">
    <property type="entry name" value="RNase_H-like_dom_plant"/>
</dbReference>
<dbReference type="Proteomes" id="UP000541444">
    <property type="component" value="Unassembled WGS sequence"/>
</dbReference>
<keyword evidence="4" id="KW-1185">Reference proteome</keyword>
<evidence type="ECO:0000313" key="3">
    <source>
        <dbReference type="EMBL" id="KAF6168394.1"/>
    </source>
</evidence>
<dbReference type="InterPro" id="IPR012337">
    <property type="entry name" value="RNaseH-like_sf"/>
</dbReference>
<feature type="domain" description="Alpha-N-acetylglucosaminidase tim-barrel" evidence="1">
    <location>
        <begin position="105"/>
        <end position="157"/>
    </location>
</feature>
<evidence type="ECO:0008006" key="5">
    <source>
        <dbReference type="Google" id="ProtNLM"/>
    </source>
</evidence>
<dbReference type="CDD" id="cd06222">
    <property type="entry name" value="RNase_H_like"/>
    <property type="match status" value="1"/>
</dbReference>
<dbReference type="OrthoDB" id="1686541at2759"/>
<organism evidence="3 4">
    <name type="scientific">Kingdonia uniflora</name>
    <dbReference type="NCBI Taxonomy" id="39325"/>
    <lineage>
        <taxon>Eukaryota</taxon>
        <taxon>Viridiplantae</taxon>
        <taxon>Streptophyta</taxon>
        <taxon>Embryophyta</taxon>
        <taxon>Tracheophyta</taxon>
        <taxon>Spermatophyta</taxon>
        <taxon>Magnoliopsida</taxon>
        <taxon>Ranunculales</taxon>
        <taxon>Circaeasteraceae</taxon>
        <taxon>Kingdonia</taxon>
    </lineage>
</organism>
<dbReference type="Pfam" id="PF05089">
    <property type="entry name" value="NAGLU"/>
    <property type="match status" value="2"/>
</dbReference>
<dbReference type="GO" id="GO:0003676">
    <property type="term" value="F:nucleic acid binding"/>
    <property type="evidence" value="ECO:0007669"/>
    <property type="project" value="InterPro"/>
</dbReference>
<name>A0A7J7NN43_9MAGN</name>
<feature type="domain" description="RNase H type-1" evidence="2">
    <location>
        <begin position="14"/>
        <end position="89"/>
    </location>
</feature>
<dbReference type="Pfam" id="PF13456">
    <property type="entry name" value="RVT_3"/>
    <property type="match status" value="1"/>
</dbReference>
<reference evidence="3 4" key="1">
    <citation type="journal article" date="2020" name="IScience">
        <title>Genome Sequencing of the Endangered Kingdonia uniflora (Circaeasteraceae, Ranunculales) Reveals Potential Mechanisms of Evolutionary Specialization.</title>
        <authorList>
            <person name="Sun Y."/>
            <person name="Deng T."/>
            <person name="Zhang A."/>
            <person name="Moore M.J."/>
            <person name="Landis J.B."/>
            <person name="Lin N."/>
            <person name="Zhang H."/>
            <person name="Zhang X."/>
            <person name="Huang J."/>
            <person name="Zhang X."/>
            <person name="Sun H."/>
            <person name="Wang H."/>
        </authorList>
    </citation>
    <scope>NUCLEOTIDE SEQUENCE [LARGE SCALE GENOMIC DNA]</scope>
    <source>
        <strain evidence="3">TB1705</strain>
        <tissue evidence="3">Leaf</tissue>
    </source>
</reference>
<gene>
    <name evidence="3" type="ORF">GIB67_018234</name>
</gene>
<dbReference type="AlphaFoldDB" id="A0A7J7NN43"/>
<dbReference type="InterPro" id="IPR002156">
    <property type="entry name" value="RNaseH_domain"/>
</dbReference>
<dbReference type="PANTHER" id="PTHR12872">
    <property type="entry name" value="ALPHA-N-ACETYLGLUCOSAMINIDASE"/>
    <property type="match status" value="1"/>
</dbReference>
<sequence length="382" mass="42964">MQDSPAPNIVKIDTDGSCTEGCGGIGAVAKIEDGTVIEVAAGKTKAMSVFIHEIQAVEMVLKMAKEHGWKNCLVVFFSFARFVCSCINQEEFPMASGWVRLTCGMRAEYGDVTDVYNCDTFNENSPPTNDPAYISLLGAAVYKGMSKADKDAVWLMQVTARKFRSVMNYLLNGVWILDYLYRYFKQKPTVFMDMQGWLFSSASSFWKPPQMKALLHSVPFGKLIVLDLFADVKPIWETSSQFYGTPYVWCLLHNFGGNTEMYGILDAISLGPIDARFSKNSTLLKISAGYLFTNNAHLIWELLRKVYSQRGNNARIFQLSNEIGNFKQGTETLGMYYARLRSSWEELSHYDSFIEWPASAPSKKVPPPPTAAQIYVKIVEKT</sequence>
<dbReference type="InterPro" id="IPR007781">
    <property type="entry name" value="NAGLU"/>
</dbReference>
<feature type="domain" description="Alpha-N-acetylglucosaminidase tim-barrel" evidence="1">
    <location>
        <begin position="188"/>
        <end position="287"/>
    </location>
</feature>
<accession>A0A7J7NN43</accession>
<dbReference type="EMBL" id="JACGCM010000697">
    <property type="protein sequence ID" value="KAF6168394.1"/>
    <property type="molecule type" value="Genomic_DNA"/>
</dbReference>
<dbReference type="PANTHER" id="PTHR12872:SF1">
    <property type="entry name" value="ALPHA-N-ACETYLGLUCOSAMINIDASE"/>
    <property type="match status" value="1"/>
</dbReference>